<gene>
    <name evidence="3" type="ORF">DA73_0400002390</name>
</gene>
<dbReference type="EMBL" id="JHEG04000001">
    <property type="protein sequence ID" value="KAF3890785.1"/>
    <property type="molecule type" value="Genomic_DNA"/>
</dbReference>
<keyword evidence="1" id="KW-1133">Transmembrane helix</keyword>
<proteinExistence type="predicted"/>
<accession>A0A8S9TEM4</accession>
<keyword evidence="1" id="KW-0472">Membrane</keyword>
<organism evidence="3 4">
    <name type="scientific">Tolypothrix bouteillei VB521301</name>
    <dbReference type="NCBI Taxonomy" id="1479485"/>
    <lineage>
        <taxon>Bacteria</taxon>
        <taxon>Bacillati</taxon>
        <taxon>Cyanobacteriota</taxon>
        <taxon>Cyanophyceae</taxon>
        <taxon>Nostocales</taxon>
        <taxon>Tolypothrichaceae</taxon>
        <taxon>Tolypothrix</taxon>
    </lineage>
</organism>
<dbReference type="InterPro" id="IPR021994">
    <property type="entry name" value="DUF3592"/>
</dbReference>
<keyword evidence="1" id="KW-0812">Transmembrane</keyword>
<dbReference type="Pfam" id="PF12158">
    <property type="entry name" value="DUF3592"/>
    <property type="match status" value="1"/>
</dbReference>
<keyword evidence="4" id="KW-1185">Reference proteome</keyword>
<feature type="transmembrane region" description="Helical" evidence="1">
    <location>
        <begin position="116"/>
        <end position="142"/>
    </location>
</feature>
<dbReference type="Proteomes" id="UP000029738">
    <property type="component" value="Unassembled WGS sequence"/>
</dbReference>
<comment type="caution">
    <text evidence="3">The sequence shown here is derived from an EMBL/GenBank/DDBJ whole genome shotgun (WGS) entry which is preliminary data.</text>
</comment>
<evidence type="ECO:0000313" key="3">
    <source>
        <dbReference type="EMBL" id="KAF3890785.1"/>
    </source>
</evidence>
<dbReference type="OrthoDB" id="4289693at2"/>
<feature type="transmembrane region" description="Helical" evidence="1">
    <location>
        <begin position="7"/>
        <end position="27"/>
    </location>
</feature>
<name>A0A8S9TEM4_9CYAN</name>
<evidence type="ECO:0000259" key="2">
    <source>
        <dbReference type="Pfam" id="PF12158"/>
    </source>
</evidence>
<evidence type="ECO:0000313" key="4">
    <source>
        <dbReference type="Proteomes" id="UP000029738"/>
    </source>
</evidence>
<protein>
    <submittedName>
        <fullName evidence="3">DUF3592 domain-containing protein</fullName>
    </submittedName>
</protein>
<evidence type="ECO:0000256" key="1">
    <source>
        <dbReference type="SAM" id="Phobius"/>
    </source>
</evidence>
<reference evidence="3" key="2">
    <citation type="submission" date="2019-11" db="EMBL/GenBank/DDBJ databases">
        <title>Improved Assembly of Tolypothrix boutellei genome.</title>
        <authorList>
            <person name="Sarangi A.N."/>
            <person name="Mukherjee M."/>
            <person name="Ghosh S."/>
            <person name="Singh D."/>
            <person name="Das A."/>
            <person name="Kant S."/>
            <person name="Prusty A."/>
            <person name="Tripathy S."/>
        </authorList>
    </citation>
    <scope>NUCLEOTIDE SEQUENCE</scope>
    <source>
        <strain evidence="3">VB521301</strain>
    </source>
</reference>
<sequence length="157" mass="17057">MSMSKIIMLIGSVMGGVGTILSVAGIVNGLNTRSFVSQAIPAQGTVVNLIRRFSTDSDGEVSELYYPMVRFTTKSGQERIFESNTGSYPPRFSLGQQVEVLYNSQNPNSVNINSFFSLWGVTFVLTALGSVFLVIGGCLIIIPLTKKGLFTQAKYQK</sequence>
<reference evidence="3" key="1">
    <citation type="journal article" date="2015" name="Genome Announc.">
        <title>Draft Genome Sequence of Tolypothrix boutellei Strain VB521301.</title>
        <authorList>
            <person name="Chandrababunaidu M.M."/>
            <person name="Singh D."/>
            <person name="Sen D."/>
            <person name="Bhan S."/>
            <person name="Das S."/>
            <person name="Gupta A."/>
            <person name="Adhikary S.P."/>
            <person name="Tripathy S."/>
        </authorList>
    </citation>
    <scope>NUCLEOTIDE SEQUENCE</scope>
    <source>
        <strain evidence="3">VB521301</strain>
    </source>
</reference>
<dbReference type="AlphaFoldDB" id="A0A8S9TEM4"/>
<feature type="domain" description="DUF3592" evidence="2">
    <location>
        <begin position="42"/>
        <end position="115"/>
    </location>
</feature>